<dbReference type="Proteomes" id="UP000308760">
    <property type="component" value="Unassembled WGS sequence"/>
</dbReference>
<dbReference type="RefSeq" id="WP_136533366.1">
    <property type="nucleotide sequence ID" value="NZ_STGY01000016.1"/>
</dbReference>
<evidence type="ECO:0000256" key="2">
    <source>
        <dbReference type="SAM" id="Phobius"/>
    </source>
</evidence>
<organism evidence="3 4">
    <name type="scientific">Glycomyces buryatensis</name>
    <dbReference type="NCBI Taxonomy" id="2570927"/>
    <lineage>
        <taxon>Bacteria</taxon>
        <taxon>Bacillati</taxon>
        <taxon>Actinomycetota</taxon>
        <taxon>Actinomycetes</taxon>
        <taxon>Glycomycetales</taxon>
        <taxon>Glycomycetaceae</taxon>
        <taxon>Glycomyces</taxon>
    </lineage>
</organism>
<keyword evidence="2" id="KW-0472">Membrane</keyword>
<feature type="transmembrane region" description="Helical" evidence="2">
    <location>
        <begin position="221"/>
        <end position="242"/>
    </location>
</feature>
<feature type="region of interest" description="Disordered" evidence="1">
    <location>
        <begin position="1"/>
        <end position="25"/>
    </location>
</feature>
<dbReference type="OrthoDB" id="3078502at2"/>
<dbReference type="AlphaFoldDB" id="A0A4S8QGG1"/>
<evidence type="ECO:0000256" key="1">
    <source>
        <dbReference type="SAM" id="MobiDB-lite"/>
    </source>
</evidence>
<reference evidence="4" key="1">
    <citation type="submission" date="2019-04" db="EMBL/GenBank/DDBJ databases">
        <title>Nocardioides xinjiangensis sp. nov.</title>
        <authorList>
            <person name="Liu S."/>
        </authorList>
    </citation>
    <scope>NUCLEOTIDE SEQUENCE [LARGE SCALE GENOMIC DNA]</scope>
    <source>
        <strain evidence="4">18</strain>
    </source>
</reference>
<proteinExistence type="predicted"/>
<reference evidence="3 4" key="2">
    <citation type="submission" date="2019-05" db="EMBL/GenBank/DDBJ databases">
        <title>Glycomyces buryatensis sp. nov.</title>
        <authorList>
            <person name="Nikitina E."/>
        </authorList>
    </citation>
    <scope>NUCLEOTIDE SEQUENCE [LARGE SCALE GENOMIC DNA]</scope>
    <source>
        <strain evidence="3 4">18</strain>
    </source>
</reference>
<keyword evidence="2" id="KW-1133">Transmembrane helix</keyword>
<protein>
    <submittedName>
        <fullName evidence="3">Uncharacterized protein</fullName>
    </submittedName>
</protein>
<dbReference type="EMBL" id="STGY01000016">
    <property type="protein sequence ID" value="THV42801.1"/>
    <property type="molecule type" value="Genomic_DNA"/>
</dbReference>
<keyword evidence="4" id="KW-1185">Reference proteome</keyword>
<gene>
    <name evidence="3" type="ORF">FAB82_04605</name>
</gene>
<keyword evidence="2" id="KW-0812">Transmembrane</keyword>
<sequence>MANSEPNEEAVPEAAAAPEADGNRPVSVPRWVDLTPAIMMSLAAVGTAWAGFQSAKWSGVQANSYAQAGAVRVESNRASTDAGQERLMDVVSFTSWLNALNQEILAGTTPAPDGSYEPDARQASGFMFERFRPDFQVAVEAWLDTRPLITPDAPPTPFDMPEYQLDSQDVADDFQHQAEDLSATAREANQRSDNYVLTAVIFALVLFFAGVGSRARAKRPLMFLTTLGIVALVCGALLLLTLPVEV</sequence>
<feature type="transmembrane region" description="Helical" evidence="2">
    <location>
        <begin position="195"/>
        <end position="212"/>
    </location>
</feature>
<name>A0A4S8QGG1_9ACTN</name>
<feature type="compositionally biased region" description="Acidic residues" evidence="1">
    <location>
        <begin position="1"/>
        <end position="11"/>
    </location>
</feature>
<evidence type="ECO:0000313" key="4">
    <source>
        <dbReference type="Proteomes" id="UP000308760"/>
    </source>
</evidence>
<comment type="caution">
    <text evidence="3">The sequence shown here is derived from an EMBL/GenBank/DDBJ whole genome shotgun (WGS) entry which is preliminary data.</text>
</comment>
<accession>A0A4S8QGG1</accession>
<evidence type="ECO:0000313" key="3">
    <source>
        <dbReference type="EMBL" id="THV42801.1"/>
    </source>
</evidence>